<protein>
    <recommendedName>
        <fullName evidence="1">Gamma-glutamylcyclotransferase AIG2-like domain-containing protein</fullName>
    </recommendedName>
</protein>
<evidence type="ECO:0000259" key="1">
    <source>
        <dbReference type="Pfam" id="PF06094"/>
    </source>
</evidence>
<dbReference type="KEGG" id="gbi:PG2T_10680"/>
<dbReference type="Gene3D" id="3.10.490.10">
    <property type="entry name" value="Gamma-glutamyl cyclotransferase-like"/>
    <property type="match status" value="1"/>
</dbReference>
<sequence length="130" mass="14775">MQKPLVFVYGSLRRGQRAHPRLRPAAVCLGRASVIGRLHDCGCYPAARPSRRPGERVHGELYRLTRPDVLAALDRYEDCDPQAPRGGEYRREPVAVRLAGRRLSAWVYWHNGPLRGARRIRTGVWRGPGR</sequence>
<dbReference type="OrthoDB" id="482277at2"/>
<dbReference type="Proteomes" id="UP000092952">
    <property type="component" value="Chromosome"/>
</dbReference>
<dbReference type="InParanoid" id="A0A1B1YV78"/>
<dbReference type="STRING" id="1810504.PG2T_10680"/>
<dbReference type="CDD" id="cd06661">
    <property type="entry name" value="GGCT_like"/>
    <property type="match status" value="1"/>
</dbReference>
<dbReference type="InterPro" id="IPR009288">
    <property type="entry name" value="AIG2-like_dom"/>
</dbReference>
<evidence type="ECO:0000313" key="2">
    <source>
        <dbReference type="EMBL" id="ANX04588.1"/>
    </source>
</evidence>
<dbReference type="RefSeq" id="WP_068805088.1">
    <property type="nucleotide sequence ID" value="NZ_CP014671.1"/>
</dbReference>
<dbReference type="SUPFAM" id="SSF110857">
    <property type="entry name" value="Gamma-glutamyl cyclotransferase-like"/>
    <property type="match status" value="1"/>
</dbReference>
<gene>
    <name evidence="2" type="ORF">PG2T_10680</name>
</gene>
<dbReference type="EMBL" id="CP014671">
    <property type="protein sequence ID" value="ANX04588.1"/>
    <property type="molecule type" value="Genomic_DNA"/>
</dbReference>
<dbReference type="Pfam" id="PF06094">
    <property type="entry name" value="GGACT"/>
    <property type="match status" value="1"/>
</dbReference>
<dbReference type="InterPro" id="IPR013024">
    <property type="entry name" value="GGCT-like"/>
</dbReference>
<name>A0A1B1YV78_9GAMM</name>
<dbReference type="InterPro" id="IPR036568">
    <property type="entry name" value="GGCT-like_sf"/>
</dbReference>
<keyword evidence="3" id="KW-1185">Reference proteome</keyword>
<reference evidence="3" key="1">
    <citation type="submission" date="2016-03" db="EMBL/GenBank/DDBJ databases">
        <title>Complete genome sequence of Solimmundus cernigliae, representing a novel lineage of polycyclic aromatic hydrocarbon degraders within the Gammaproteobacteria.</title>
        <authorList>
            <person name="Singleton D.R."/>
            <person name="Dickey A.N."/>
            <person name="Scholl E.H."/>
            <person name="Wright F.A."/>
            <person name="Aitken M.D."/>
        </authorList>
    </citation>
    <scope>NUCLEOTIDE SEQUENCE [LARGE SCALE GENOMIC DNA]</scope>
    <source>
        <strain evidence="3">TR3.2</strain>
    </source>
</reference>
<evidence type="ECO:0000313" key="3">
    <source>
        <dbReference type="Proteomes" id="UP000092952"/>
    </source>
</evidence>
<dbReference type="FunCoup" id="A0A1B1YV78">
    <property type="interactions" value="2"/>
</dbReference>
<accession>A0A1B1YV78</accession>
<organism evidence="2 3">
    <name type="scientific">Immundisolibacter cernigliae</name>
    <dbReference type="NCBI Taxonomy" id="1810504"/>
    <lineage>
        <taxon>Bacteria</taxon>
        <taxon>Pseudomonadati</taxon>
        <taxon>Pseudomonadota</taxon>
        <taxon>Gammaproteobacteria</taxon>
        <taxon>Immundisolibacterales</taxon>
        <taxon>Immundisolibacteraceae</taxon>
        <taxon>Immundisolibacter</taxon>
    </lineage>
</organism>
<proteinExistence type="predicted"/>
<feature type="domain" description="Gamma-glutamylcyclotransferase AIG2-like" evidence="1">
    <location>
        <begin position="6"/>
        <end position="126"/>
    </location>
</feature>
<dbReference type="AlphaFoldDB" id="A0A1B1YV78"/>